<dbReference type="PIRSF" id="PIRSF000412">
    <property type="entry name" value="SHMT"/>
    <property type="match status" value="1"/>
</dbReference>
<reference evidence="11" key="1">
    <citation type="journal article" date="2020" name="Stud. Mycol.">
        <title>101 Dothideomycetes genomes: a test case for predicting lifestyles and emergence of pathogens.</title>
        <authorList>
            <person name="Haridas S."/>
            <person name="Albert R."/>
            <person name="Binder M."/>
            <person name="Bloem J."/>
            <person name="Labutti K."/>
            <person name="Salamov A."/>
            <person name="Andreopoulos B."/>
            <person name="Baker S."/>
            <person name="Barry K."/>
            <person name="Bills G."/>
            <person name="Bluhm B."/>
            <person name="Cannon C."/>
            <person name="Castanera R."/>
            <person name="Culley D."/>
            <person name="Daum C."/>
            <person name="Ezra D."/>
            <person name="Gonzalez J."/>
            <person name="Henrissat B."/>
            <person name="Kuo A."/>
            <person name="Liang C."/>
            <person name="Lipzen A."/>
            <person name="Lutzoni F."/>
            <person name="Magnuson J."/>
            <person name="Mondo S."/>
            <person name="Nolan M."/>
            <person name="Ohm R."/>
            <person name="Pangilinan J."/>
            <person name="Park H.-J."/>
            <person name="Ramirez L."/>
            <person name="Alfaro M."/>
            <person name="Sun H."/>
            <person name="Tritt A."/>
            <person name="Yoshinaga Y."/>
            <person name="Zwiers L.-H."/>
            <person name="Turgeon B."/>
            <person name="Goodwin S."/>
            <person name="Spatafora J."/>
            <person name="Crous P."/>
            <person name="Grigoriev I."/>
        </authorList>
    </citation>
    <scope>NUCLEOTIDE SEQUENCE</scope>
    <source>
        <strain evidence="11">CBS 116435</strain>
    </source>
</reference>
<gene>
    <name evidence="11" type="ORF">K431DRAFT_288699</name>
</gene>
<dbReference type="Pfam" id="PF00464">
    <property type="entry name" value="SHMT"/>
    <property type="match status" value="1"/>
</dbReference>
<dbReference type="PROSITE" id="PS00096">
    <property type="entry name" value="SHMT"/>
    <property type="match status" value="1"/>
</dbReference>
<comment type="cofactor">
    <cofactor evidence="2 8 9">
        <name>pyridoxal 5'-phosphate</name>
        <dbReference type="ChEBI" id="CHEBI:597326"/>
    </cofactor>
</comment>
<dbReference type="FunFam" id="3.40.640.10:FF:000097">
    <property type="entry name" value="Serine hydroxymethyltransferase"/>
    <property type="match status" value="1"/>
</dbReference>
<evidence type="ECO:0000313" key="11">
    <source>
        <dbReference type="EMBL" id="KAF2717247.1"/>
    </source>
</evidence>
<evidence type="ECO:0000259" key="10">
    <source>
        <dbReference type="Pfam" id="PF00464"/>
    </source>
</evidence>
<dbReference type="NCBIfam" id="NF000586">
    <property type="entry name" value="PRK00011.1"/>
    <property type="match status" value="1"/>
</dbReference>
<dbReference type="PANTHER" id="PTHR11680:SF28">
    <property type="entry name" value="SERINE HYDROXYMETHYLTRANSFERASE, MITOCHONDRIAL"/>
    <property type="match status" value="1"/>
</dbReference>
<evidence type="ECO:0000313" key="12">
    <source>
        <dbReference type="Proteomes" id="UP000799441"/>
    </source>
</evidence>
<dbReference type="Proteomes" id="UP000799441">
    <property type="component" value="Unassembled WGS sequence"/>
</dbReference>
<comment type="similarity">
    <text evidence="4 9">Belongs to the SHMT family.</text>
</comment>
<keyword evidence="12" id="KW-1185">Reference proteome</keyword>
<evidence type="ECO:0000256" key="6">
    <source>
        <dbReference type="ARBA" id="ARBA00022679"/>
    </source>
</evidence>
<evidence type="ECO:0000256" key="3">
    <source>
        <dbReference type="ARBA" id="ARBA00004777"/>
    </source>
</evidence>
<evidence type="ECO:0000256" key="9">
    <source>
        <dbReference type="RuleBase" id="RU000585"/>
    </source>
</evidence>
<dbReference type="SUPFAM" id="SSF53383">
    <property type="entry name" value="PLP-dependent transferases"/>
    <property type="match status" value="1"/>
</dbReference>
<comment type="function">
    <text evidence="9">Interconversion of serine and glycine.</text>
</comment>
<organism evidence="11 12">
    <name type="scientific">Polychaeton citri CBS 116435</name>
    <dbReference type="NCBI Taxonomy" id="1314669"/>
    <lineage>
        <taxon>Eukaryota</taxon>
        <taxon>Fungi</taxon>
        <taxon>Dikarya</taxon>
        <taxon>Ascomycota</taxon>
        <taxon>Pezizomycotina</taxon>
        <taxon>Dothideomycetes</taxon>
        <taxon>Dothideomycetidae</taxon>
        <taxon>Capnodiales</taxon>
        <taxon>Capnodiaceae</taxon>
        <taxon>Polychaeton</taxon>
    </lineage>
</organism>
<dbReference type="InterPro" id="IPR019798">
    <property type="entry name" value="Ser_HO-MeTrfase_PLP_BS"/>
</dbReference>
<name>A0A9P4Q398_9PEZI</name>
<dbReference type="InterPro" id="IPR039429">
    <property type="entry name" value="SHMT-like_dom"/>
</dbReference>
<dbReference type="GO" id="GO:0030170">
    <property type="term" value="F:pyridoxal phosphate binding"/>
    <property type="evidence" value="ECO:0007669"/>
    <property type="project" value="InterPro"/>
</dbReference>
<evidence type="ECO:0000256" key="1">
    <source>
        <dbReference type="ARBA" id="ARBA00001528"/>
    </source>
</evidence>
<dbReference type="InterPro" id="IPR049943">
    <property type="entry name" value="Ser_HO-MeTrfase-like"/>
</dbReference>
<dbReference type="InterPro" id="IPR015421">
    <property type="entry name" value="PyrdxlP-dep_Trfase_major"/>
</dbReference>
<accession>A0A9P4Q398</accession>
<comment type="caution">
    <text evidence="11">The sequence shown here is derived from an EMBL/GenBank/DDBJ whole genome shotgun (WGS) entry which is preliminary data.</text>
</comment>
<dbReference type="EMBL" id="MU003848">
    <property type="protein sequence ID" value="KAF2717247.1"/>
    <property type="molecule type" value="Genomic_DNA"/>
</dbReference>
<dbReference type="AlphaFoldDB" id="A0A9P4Q398"/>
<feature type="domain" description="Serine hydroxymethyltransferase-like" evidence="10">
    <location>
        <begin position="26"/>
        <end position="426"/>
    </location>
</feature>
<keyword evidence="5 9" id="KW-0554">One-carbon metabolism</keyword>
<dbReference type="PANTHER" id="PTHR11680">
    <property type="entry name" value="SERINE HYDROXYMETHYLTRANSFERASE"/>
    <property type="match status" value="1"/>
</dbReference>
<keyword evidence="7 8" id="KW-0663">Pyridoxal phosphate</keyword>
<dbReference type="InterPro" id="IPR001085">
    <property type="entry name" value="Ser_HO-MeTrfase"/>
</dbReference>
<dbReference type="GO" id="GO:0005739">
    <property type="term" value="C:mitochondrion"/>
    <property type="evidence" value="ECO:0007669"/>
    <property type="project" value="TreeGrafter"/>
</dbReference>
<dbReference type="Gene3D" id="3.40.640.10">
    <property type="entry name" value="Type I PLP-dependent aspartate aminotransferase-like (Major domain)"/>
    <property type="match status" value="1"/>
</dbReference>
<dbReference type="OrthoDB" id="10265628at2759"/>
<evidence type="ECO:0000256" key="7">
    <source>
        <dbReference type="ARBA" id="ARBA00022898"/>
    </source>
</evidence>
<evidence type="ECO:0000256" key="8">
    <source>
        <dbReference type="PIRSR" id="PIRSR000412-50"/>
    </source>
</evidence>
<dbReference type="InterPro" id="IPR015424">
    <property type="entry name" value="PyrdxlP-dep_Trfase"/>
</dbReference>
<dbReference type="Gene3D" id="3.90.1150.10">
    <property type="entry name" value="Aspartate Aminotransferase, domain 1"/>
    <property type="match status" value="1"/>
</dbReference>
<evidence type="ECO:0000256" key="2">
    <source>
        <dbReference type="ARBA" id="ARBA00001933"/>
    </source>
</evidence>
<comment type="pathway">
    <text evidence="3 9">One-carbon metabolism; tetrahydrofolate interconversion.</text>
</comment>
<sequence length="480" mass="53010">MAANGVNGAHYALPASHRDLMEKSLVETDPEISEIMKKEIKRQRESILLIASENVTSRAVFDALGSPMSNKYSEGYPGARYYGGNEHIDEIELMCQSRALATFRLDSEKWGVNVQCLSGSPANLQVYQAIMRPHDRLMGLDLPHGGHLSHGYQTPTKKISAVSTYFETFPYRVNLETGIIDYDQLEQNALMYRPKVLVGGTSAYCREIDYKRMREIADKVGCYFMVDMAHISGLIAAGVNKSPFEYADIVTTTTHKSLRGPRGAMIFFRKGVRKTEVKAGKEVQTLYDLEGPINFSVFPGHQGGPHNHTITALAVALKQAQSDDFRAYQQQVIKNAKQLEISFKELGYRLVTDGTDNHMVLLDLKPQSLDGARVEAVLDQVNIACNKNTTPGDKSALTPCGIRIGAPAMTSRGMGEQDFARIAGYIDTCIKIAKNVQQALPKEANKQKDFKAKVASGQVDEIITLKKEIAAWAGSFPLPV</sequence>
<protein>
    <recommendedName>
        <fullName evidence="9">Serine hydroxymethyltransferase</fullName>
        <ecNumber evidence="9">2.1.2.1</ecNumber>
    </recommendedName>
</protein>
<evidence type="ECO:0000256" key="4">
    <source>
        <dbReference type="ARBA" id="ARBA00006376"/>
    </source>
</evidence>
<dbReference type="GO" id="GO:0019264">
    <property type="term" value="P:glycine biosynthetic process from serine"/>
    <property type="evidence" value="ECO:0007669"/>
    <property type="project" value="InterPro"/>
</dbReference>
<dbReference type="InterPro" id="IPR015422">
    <property type="entry name" value="PyrdxlP-dep_Trfase_small"/>
</dbReference>
<comment type="catalytic activity">
    <reaction evidence="1 9">
        <text>(6R)-5,10-methylene-5,6,7,8-tetrahydrofolate + glycine + H2O = (6S)-5,6,7,8-tetrahydrofolate + L-serine</text>
        <dbReference type="Rhea" id="RHEA:15481"/>
        <dbReference type="ChEBI" id="CHEBI:15377"/>
        <dbReference type="ChEBI" id="CHEBI:15636"/>
        <dbReference type="ChEBI" id="CHEBI:33384"/>
        <dbReference type="ChEBI" id="CHEBI:57305"/>
        <dbReference type="ChEBI" id="CHEBI:57453"/>
        <dbReference type="EC" id="2.1.2.1"/>
    </reaction>
</comment>
<keyword evidence="6 9" id="KW-0808">Transferase</keyword>
<evidence type="ECO:0000256" key="5">
    <source>
        <dbReference type="ARBA" id="ARBA00022563"/>
    </source>
</evidence>
<dbReference type="EC" id="2.1.2.1" evidence="9"/>
<dbReference type="GO" id="GO:0004372">
    <property type="term" value="F:glycine hydroxymethyltransferase activity"/>
    <property type="evidence" value="ECO:0007669"/>
    <property type="project" value="UniProtKB-EC"/>
</dbReference>
<proteinExistence type="inferred from homology"/>
<dbReference type="GO" id="GO:0035999">
    <property type="term" value="P:tetrahydrofolate interconversion"/>
    <property type="evidence" value="ECO:0007669"/>
    <property type="project" value="InterPro"/>
</dbReference>
<feature type="modified residue" description="N6-(pyridoxal phosphate)lysine" evidence="8">
    <location>
        <position position="256"/>
    </location>
</feature>
<dbReference type="CDD" id="cd00378">
    <property type="entry name" value="SHMT"/>
    <property type="match status" value="1"/>
</dbReference>
<dbReference type="HAMAP" id="MF_00051">
    <property type="entry name" value="SHMT"/>
    <property type="match status" value="1"/>
</dbReference>